<dbReference type="SUPFAM" id="SSF51735">
    <property type="entry name" value="NAD(P)-binding Rossmann-fold domains"/>
    <property type="match status" value="1"/>
</dbReference>
<dbReference type="SMART" id="SM00881">
    <property type="entry name" value="CoA_binding"/>
    <property type="match status" value="1"/>
</dbReference>
<accession>A0A1V0N4D5</accession>
<dbReference type="InterPro" id="IPR003781">
    <property type="entry name" value="CoA-bd"/>
</dbReference>
<evidence type="ECO:0000259" key="1">
    <source>
        <dbReference type="SMART" id="SM00881"/>
    </source>
</evidence>
<dbReference type="EMBL" id="CP015363">
    <property type="protein sequence ID" value="ARD84964.1"/>
    <property type="molecule type" value="Genomic_DNA"/>
</dbReference>
<dbReference type="RefSeq" id="WP_081142471.1">
    <property type="nucleotide sequence ID" value="NZ_CP015363.1"/>
</dbReference>
<evidence type="ECO:0000313" key="3">
    <source>
        <dbReference type="Proteomes" id="UP000192050"/>
    </source>
</evidence>
<protein>
    <submittedName>
        <fullName evidence="2">Succinyl-CoA synthetase</fullName>
    </submittedName>
</protein>
<sequence length="129" mass="14985">MTTEEILKKYRDIAVVGISDKPDRASYQVSKYLMENGYNIIPVNPALEKWEGKRVYKDVKSIDGNVDVVDIFRKPEFVEEIVKDSKGKARVIWMQEGIVNEDAKKRAMDMGMEVIMDKCMKKEHEKLNK</sequence>
<proteinExistence type="predicted"/>
<dbReference type="Gene3D" id="3.40.50.720">
    <property type="entry name" value="NAD(P)-binding Rossmann-like Domain"/>
    <property type="match status" value="1"/>
</dbReference>
<dbReference type="InterPro" id="IPR036291">
    <property type="entry name" value="NAD(P)-bd_dom_sf"/>
</dbReference>
<reference evidence="2 3" key="1">
    <citation type="submission" date="2011-10" db="EMBL/GenBank/DDBJ databases">
        <title>Metabolic and evolutionary patterns in the extreme acidophile Ferroplasma acidiphilum.</title>
        <authorList>
            <person name="Golyshina O.V."/>
            <person name="Kozyavkin S.A."/>
            <person name="Tatusov R.L."/>
            <person name="Slesarev A.I."/>
            <person name="Golyshin P.N."/>
        </authorList>
    </citation>
    <scope>NUCLEOTIDE SEQUENCE [LARGE SCALE GENOMIC DNA]</scope>
    <source>
        <strain evidence="3">Y</strain>
    </source>
</reference>
<dbReference type="GeneID" id="31676581"/>
<feature type="domain" description="CoA-binding" evidence="1">
    <location>
        <begin position="6"/>
        <end position="98"/>
    </location>
</feature>
<evidence type="ECO:0000313" key="2">
    <source>
        <dbReference type="EMBL" id="ARD84964.1"/>
    </source>
</evidence>
<dbReference type="STRING" id="74969.FAD_1083"/>
<dbReference type="PANTHER" id="PTHR33303:SF2">
    <property type="entry name" value="COA-BINDING DOMAIN-CONTAINING PROTEIN"/>
    <property type="match status" value="1"/>
</dbReference>
<organism evidence="2 3">
    <name type="scientific">Ferroplasma acidiphilum</name>
    <dbReference type="NCBI Taxonomy" id="74969"/>
    <lineage>
        <taxon>Archaea</taxon>
        <taxon>Methanobacteriati</taxon>
        <taxon>Thermoplasmatota</taxon>
        <taxon>Thermoplasmata</taxon>
        <taxon>Thermoplasmatales</taxon>
        <taxon>Ferroplasmaceae</taxon>
        <taxon>Ferroplasma</taxon>
    </lineage>
</organism>
<dbReference type="Pfam" id="PF13380">
    <property type="entry name" value="CoA_binding_2"/>
    <property type="match status" value="1"/>
</dbReference>
<keyword evidence="3" id="KW-1185">Reference proteome</keyword>
<dbReference type="PANTHER" id="PTHR33303">
    <property type="entry name" value="CYTOPLASMIC PROTEIN-RELATED"/>
    <property type="match status" value="1"/>
</dbReference>
<gene>
    <name evidence="2" type="ORF">FAD_1083</name>
</gene>
<dbReference type="OrthoDB" id="42776at2157"/>
<dbReference type="Proteomes" id="UP000192050">
    <property type="component" value="Chromosome"/>
</dbReference>
<dbReference type="KEGG" id="fai:FAD_1083"/>
<name>A0A1V0N4D5_9ARCH</name>
<dbReference type="AlphaFoldDB" id="A0A1V0N4D5"/>